<evidence type="ECO:0000313" key="4">
    <source>
        <dbReference type="Proteomes" id="UP000254841"/>
    </source>
</evidence>
<organism evidence="3 4">
    <name type="scientific">Helicobacter canis</name>
    <dbReference type="NCBI Taxonomy" id="29419"/>
    <lineage>
        <taxon>Bacteria</taxon>
        <taxon>Pseudomonadati</taxon>
        <taxon>Campylobacterota</taxon>
        <taxon>Epsilonproteobacteria</taxon>
        <taxon>Campylobacterales</taxon>
        <taxon>Helicobacteraceae</taxon>
        <taxon>Helicobacter</taxon>
    </lineage>
</organism>
<dbReference type="Proteomes" id="UP000254841">
    <property type="component" value="Unassembled WGS sequence"/>
</dbReference>
<feature type="compositionally biased region" description="Polar residues" evidence="1">
    <location>
        <begin position="155"/>
        <end position="165"/>
    </location>
</feature>
<feature type="region of interest" description="Disordered" evidence="1">
    <location>
        <begin position="155"/>
        <end position="177"/>
    </location>
</feature>
<feature type="compositionally biased region" description="Basic and acidic residues" evidence="1">
    <location>
        <begin position="166"/>
        <end position="177"/>
    </location>
</feature>
<dbReference type="RefSeq" id="WP_115011666.1">
    <property type="nucleotide sequence ID" value="NZ_UGHV01000001.1"/>
</dbReference>
<proteinExistence type="predicted"/>
<dbReference type="EMBL" id="UGHV01000001">
    <property type="protein sequence ID" value="STO97433.1"/>
    <property type="molecule type" value="Genomic_DNA"/>
</dbReference>
<feature type="transmembrane region" description="Helical" evidence="2">
    <location>
        <begin position="133"/>
        <end position="150"/>
    </location>
</feature>
<reference evidence="3 4" key="1">
    <citation type="submission" date="2018-06" db="EMBL/GenBank/DDBJ databases">
        <authorList>
            <consortium name="Pathogen Informatics"/>
            <person name="Doyle S."/>
        </authorList>
    </citation>
    <scope>NUCLEOTIDE SEQUENCE [LARGE SCALE GENOMIC DNA]</scope>
    <source>
        <strain evidence="3 4">NCTC12410</strain>
    </source>
</reference>
<protein>
    <submittedName>
        <fullName evidence="3">Uncharacterized protein</fullName>
    </submittedName>
</protein>
<keyword evidence="2" id="KW-1133">Transmembrane helix</keyword>
<gene>
    <name evidence="3" type="ORF">NCTC12410_01264</name>
</gene>
<name>A0A377J6L3_9HELI</name>
<dbReference type="OrthoDB" id="5368680at2"/>
<evidence type="ECO:0000256" key="1">
    <source>
        <dbReference type="SAM" id="MobiDB-lite"/>
    </source>
</evidence>
<evidence type="ECO:0000256" key="2">
    <source>
        <dbReference type="SAM" id="Phobius"/>
    </source>
</evidence>
<keyword evidence="2" id="KW-0812">Transmembrane</keyword>
<evidence type="ECO:0000313" key="3">
    <source>
        <dbReference type="EMBL" id="STO97433.1"/>
    </source>
</evidence>
<keyword evidence="2" id="KW-0472">Membrane</keyword>
<sequence>MVIATIQSKETGGNCHNITAVNGVIVDSDTAQSYVNKLYALIRDVPSHLDTEEILPLAGYMLCVQYHPERDEAGRIRPALVLWSDDESLESIKPTLQAMGLEIARFSELYREYQAAVQARAKAQARAKQNKRVLLAAGVVIVIALAYQALRPSTPTQAPAQQTSIKGEHNEENNASR</sequence>
<dbReference type="AlphaFoldDB" id="A0A377J6L3"/>
<accession>A0A377J6L3</accession>